<dbReference type="PANTHER" id="PTHR24078">
    <property type="entry name" value="DNAJ HOMOLOG SUBFAMILY C MEMBER"/>
    <property type="match status" value="1"/>
</dbReference>
<dbReference type="Gene3D" id="2.60.260.20">
    <property type="entry name" value="Urease metallochaperone UreE, N-terminal domain"/>
    <property type="match status" value="2"/>
</dbReference>
<evidence type="ECO:0000256" key="1">
    <source>
        <dbReference type="ARBA" id="ARBA00023186"/>
    </source>
</evidence>
<keyword evidence="1" id="KW-0143">Chaperone</keyword>
<dbReference type="InterPro" id="IPR008971">
    <property type="entry name" value="HSP40/DnaJ_pept-bd"/>
</dbReference>
<dbReference type="CDD" id="cd10747">
    <property type="entry name" value="DnaJ_C"/>
    <property type="match status" value="1"/>
</dbReference>
<evidence type="ECO:0000259" key="2">
    <source>
        <dbReference type="Pfam" id="PF01556"/>
    </source>
</evidence>
<name>A0A4Y0BPX3_ANOFN</name>
<dbReference type="GO" id="GO:0005829">
    <property type="term" value="C:cytosol"/>
    <property type="evidence" value="ECO:0007669"/>
    <property type="project" value="TreeGrafter"/>
</dbReference>
<protein>
    <submittedName>
        <fullName evidence="3">DnaJ_C domain-containing protein</fullName>
    </submittedName>
</protein>
<dbReference type="GO" id="GO:0051087">
    <property type="term" value="F:protein-folding chaperone binding"/>
    <property type="evidence" value="ECO:0007669"/>
    <property type="project" value="TreeGrafter"/>
</dbReference>
<dbReference type="InterPro" id="IPR036869">
    <property type="entry name" value="J_dom_sf"/>
</dbReference>
<dbReference type="InterPro" id="IPR051339">
    <property type="entry name" value="DnaJ_subfamily_B"/>
</dbReference>
<dbReference type="InterPro" id="IPR002939">
    <property type="entry name" value="DnaJ_C"/>
</dbReference>
<dbReference type="EnsemblMetazoa" id="AFUN021430-RA">
    <property type="protein sequence ID" value="AFUN021430-PA"/>
    <property type="gene ID" value="AFUN021430"/>
</dbReference>
<dbReference type="SUPFAM" id="SSF49493">
    <property type="entry name" value="HSP40/DnaJ peptide-binding domain"/>
    <property type="match status" value="2"/>
</dbReference>
<dbReference type="VEuPathDB" id="VectorBase:AFUN2_003824"/>
<dbReference type="GO" id="GO:0006457">
    <property type="term" value="P:protein folding"/>
    <property type="evidence" value="ECO:0007669"/>
    <property type="project" value="InterPro"/>
</dbReference>
<dbReference type="VEuPathDB" id="VectorBase:AFUN021430"/>
<organism evidence="3">
    <name type="scientific">Anopheles funestus</name>
    <name type="common">African malaria mosquito</name>
    <dbReference type="NCBI Taxonomy" id="62324"/>
    <lineage>
        <taxon>Eukaryota</taxon>
        <taxon>Metazoa</taxon>
        <taxon>Ecdysozoa</taxon>
        <taxon>Arthropoda</taxon>
        <taxon>Hexapoda</taxon>
        <taxon>Insecta</taxon>
        <taxon>Pterygota</taxon>
        <taxon>Neoptera</taxon>
        <taxon>Endopterygota</taxon>
        <taxon>Diptera</taxon>
        <taxon>Nematocera</taxon>
        <taxon>Culicoidea</taxon>
        <taxon>Culicidae</taxon>
        <taxon>Anophelinae</taxon>
        <taxon>Anopheles</taxon>
    </lineage>
</organism>
<dbReference type="SUPFAM" id="SSF46565">
    <property type="entry name" value="Chaperone J-domain"/>
    <property type="match status" value="1"/>
</dbReference>
<dbReference type="Gene3D" id="1.10.287.110">
    <property type="entry name" value="DnaJ domain"/>
    <property type="match status" value="1"/>
</dbReference>
<proteinExistence type="predicted"/>
<dbReference type="STRING" id="62324.A0A4Y0BPX3"/>
<dbReference type="Pfam" id="PF01556">
    <property type="entry name" value="DnaJ_C"/>
    <property type="match status" value="1"/>
</dbReference>
<dbReference type="AlphaFoldDB" id="A0A4Y0BPX3"/>
<feature type="domain" description="Chaperone DnaJ C-terminal" evidence="2">
    <location>
        <begin position="133"/>
        <end position="285"/>
    </location>
</feature>
<reference evidence="3" key="1">
    <citation type="submission" date="2020-05" db="UniProtKB">
        <authorList>
            <consortium name="EnsemblMetazoa"/>
        </authorList>
    </citation>
    <scope>IDENTIFICATION</scope>
    <source>
        <strain evidence="3">FUMOZ</strain>
    </source>
</reference>
<dbReference type="PANTHER" id="PTHR24078:SF576">
    <property type="entry name" value="AT19485P-RELATED"/>
    <property type="match status" value="1"/>
</dbReference>
<dbReference type="GO" id="GO:0051082">
    <property type="term" value="F:unfolded protein binding"/>
    <property type="evidence" value="ECO:0007669"/>
    <property type="project" value="InterPro"/>
</dbReference>
<accession>A0A4Y0BPX3</accession>
<sequence>MSTQNYYAALGVCADAPMTEVCRAYQYYAPLCHPDSKLYSSIMFPIKDLTQQDYWLLVNEACEVLKWRARYNVGSLKTHPPEYVFSGDCLGIYNKFYIVPFTSAPPPPTEECIDQPAVLQLESLATIPTLVFVVDVDIEDLFAGVTKLITYPRMVMNNGRYTTIMHTLDVPITPYMRHQGSFAMKGFGHEGDQIRSDVVVVLNLNPHPFFTISGDDLICNATIPLSTALLGGKLKVQTIDSKTISTHINPMHLTVYPLVKQFNGEGLKTPEGRGNMIVNITIKMPRVPPYLRKDAERLLREMEKFTDKKERGN</sequence>
<evidence type="ECO:0000313" key="3">
    <source>
        <dbReference type="EnsemblMetazoa" id="AFUN021430-PA"/>
    </source>
</evidence>